<keyword evidence="3" id="KW-1185">Reference proteome</keyword>
<name>A0ABU8XQA5_9PROT</name>
<evidence type="ECO:0000256" key="1">
    <source>
        <dbReference type="SAM" id="Phobius"/>
    </source>
</evidence>
<keyword evidence="1" id="KW-1133">Transmembrane helix</keyword>
<dbReference type="NCBIfam" id="TIGR02532">
    <property type="entry name" value="IV_pilin_GFxxxE"/>
    <property type="match status" value="1"/>
</dbReference>
<dbReference type="Pfam" id="PF07963">
    <property type="entry name" value="N_methyl"/>
    <property type="match status" value="1"/>
</dbReference>
<gene>
    <name evidence="2" type="ORF">U1T56_09310</name>
</gene>
<comment type="caution">
    <text evidence="2">The sequence shown here is derived from an EMBL/GenBank/DDBJ whole genome shotgun (WGS) entry which is preliminary data.</text>
</comment>
<dbReference type="Proteomes" id="UP001375743">
    <property type="component" value="Unassembled WGS sequence"/>
</dbReference>
<reference evidence="2 3" key="1">
    <citation type="submission" date="2024-01" db="EMBL/GenBank/DDBJ databases">
        <title>Multi-omics insights into the function and evolution of sodium benzoate biodegradation pathways in Benzoatithermus flavus gen. nov., sp. nov. from hot spring.</title>
        <authorList>
            <person name="Hu C.-J."/>
            <person name="Li W.-J."/>
        </authorList>
    </citation>
    <scope>NUCLEOTIDE SEQUENCE [LARGE SCALE GENOMIC DNA]</scope>
    <source>
        <strain evidence="2 3">SYSU G07066</strain>
    </source>
</reference>
<organism evidence="2 3">
    <name type="scientific">Benzoatithermus flavus</name>
    <dbReference type="NCBI Taxonomy" id="3108223"/>
    <lineage>
        <taxon>Bacteria</taxon>
        <taxon>Pseudomonadati</taxon>
        <taxon>Pseudomonadota</taxon>
        <taxon>Alphaproteobacteria</taxon>
        <taxon>Geminicoccales</taxon>
        <taxon>Geminicoccaceae</taxon>
        <taxon>Benzoatithermus</taxon>
    </lineage>
</organism>
<keyword evidence="1" id="KW-0812">Transmembrane</keyword>
<dbReference type="InterPro" id="IPR012902">
    <property type="entry name" value="N_methyl_site"/>
</dbReference>
<proteinExistence type="predicted"/>
<dbReference type="SUPFAM" id="SSF54523">
    <property type="entry name" value="Pili subunits"/>
    <property type="match status" value="1"/>
</dbReference>
<sequence length="133" mass="13912">MSRAGAGERGFTLIELLVTLTIVALVAAIAMPRLNALLRPDIDRTAQRVALAIRDQRSIAMRSGRVLTINAQSVTPILPPGTVVAEAALGEQGLTFFPTGASTGGRIVLEASDGRRAISIDWLTGRVTVGPAP</sequence>
<dbReference type="InterPro" id="IPR045584">
    <property type="entry name" value="Pilin-like"/>
</dbReference>
<evidence type="ECO:0000313" key="2">
    <source>
        <dbReference type="EMBL" id="MEK0083352.1"/>
    </source>
</evidence>
<dbReference type="Gene3D" id="3.30.700.10">
    <property type="entry name" value="Glycoprotein, Type 4 Pilin"/>
    <property type="match status" value="1"/>
</dbReference>
<dbReference type="RefSeq" id="WP_418159195.1">
    <property type="nucleotide sequence ID" value="NZ_JBBLZC010000007.1"/>
</dbReference>
<evidence type="ECO:0000313" key="3">
    <source>
        <dbReference type="Proteomes" id="UP001375743"/>
    </source>
</evidence>
<feature type="transmembrane region" description="Helical" evidence="1">
    <location>
        <begin position="12"/>
        <end position="31"/>
    </location>
</feature>
<keyword evidence="1" id="KW-0472">Membrane</keyword>
<dbReference type="PROSITE" id="PS00409">
    <property type="entry name" value="PROKAR_NTER_METHYL"/>
    <property type="match status" value="1"/>
</dbReference>
<protein>
    <submittedName>
        <fullName evidence="2">Type II secretion system protein</fullName>
    </submittedName>
</protein>
<accession>A0ABU8XQA5</accession>
<dbReference type="EMBL" id="JBBLZC010000007">
    <property type="protein sequence ID" value="MEK0083352.1"/>
    <property type="molecule type" value="Genomic_DNA"/>
</dbReference>